<organism evidence="2 3">
    <name type="scientific">Candidatus Collierbacteria bacterium GW2011_GWA2_46_26</name>
    <dbReference type="NCBI Taxonomy" id="1618381"/>
    <lineage>
        <taxon>Bacteria</taxon>
        <taxon>Candidatus Collieribacteriota</taxon>
    </lineage>
</organism>
<evidence type="ECO:0000256" key="1">
    <source>
        <dbReference type="SAM" id="Phobius"/>
    </source>
</evidence>
<evidence type="ECO:0000313" key="3">
    <source>
        <dbReference type="Proteomes" id="UP000034794"/>
    </source>
</evidence>
<keyword evidence="1" id="KW-0812">Transmembrane</keyword>
<dbReference type="EMBL" id="LCMI01000012">
    <property type="protein sequence ID" value="KKU32403.1"/>
    <property type="molecule type" value="Genomic_DNA"/>
</dbReference>
<reference evidence="2 3" key="1">
    <citation type="journal article" date="2015" name="Nature">
        <title>rRNA introns, odd ribosomes, and small enigmatic genomes across a large radiation of phyla.</title>
        <authorList>
            <person name="Brown C.T."/>
            <person name="Hug L.A."/>
            <person name="Thomas B.C."/>
            <person name="Sharon I."/>
            <person name="Castelle C.J."/>
            <person name="Singh A."/>
            <person name="Wilkins M.J."/>
            <person name="Williams K.H."/>
            <person name="Banfield J.F."/>
        </authorList>
    </citation>
    <scope>NUCLEOTIDE SEQUENCE [LARGE SCALE GENOMIC DNA]</scope>
</reference>
<gene>
    <name evidence="2" type="ORF">UX47_C0012G0006</name>
</gene>
<dbReference type="AlphaFoldDB" id="A0A0G1RR16"/>
<evidence type="ECO:0000313" key="2">
    <source>
        <dbReference type="EMBL" id="KKU32403.1"/>
    </source>
</evidence>
<sequence>MNSRKIVVGLFVVCCAFLVIFILGLVALNGAKTPAGTGGGISSASSPAEKPLTKVIFRDSHGKP</sequence>
<protein>
    <submittedName>
        <fullName evidence="2">Uncharacterized protein</fullName>
    </submittedName>
</protein>
<proteinExistence type="predicted"/>
<dbReference type="Proteomes" id="UP000034794">
    <property type="component" value="Unassembled WGS sequence"/>
</dbReference>
<keyword evidence="1" id="KW-0472">Membrane</keyword>
<comment type="caution">
    <text evidence="2">The sequence shown here is derived from an EMBL/GenBank/DDBJ whole genome shotgun (WGS) entry which is preliminary data.</text>
</comment>
<accession>A0A0G1RR16</accession>
<feature type="transmembrane region" description="Helical" evidence="1">
    <location>
        <begin position="6"/>
        <end position="28"/>
    </location>
</feature>
<keyword evidence="1" id="KW-1133">Transmembrane helix</keyword>
<name>A0A0G1RR16_9BACT</name>